<comment type="similarity">
    <text evidence="3">Belongs to the glycogen phosphorylase family.</text>
</comment>
<keyword evidence="7" id="KW-0808">Transferase</keyword>
<comment type="cofactor">
    <cofactor evidence="2">
        <name>pyridoxal 5'-phosphate</name>
        <dbReference type="ChEBI" id="CHEBI:597326"/>
    </cofactor>
</comment>
<dbReference type="Proteomes" id="UP001596435">
    <property type="component" value="Unassembled WGS sequence"/>
</dbReference>
<sequence length="899" mass="97583">MKAIRRFTVRTVLPEQLQPLHELALNLRWSWHPETRELFRSVDPEVWAAVGEDPVRLLGEVPATRLAALAGDRRFLRRLGDLHDDLRDYLAGPRWYQSAPPLGDGTGPLPEAIAYFSPEYGIAAALPQYSGGLGILAGDHLKAASDLGVPIIGVGLFYRHGYFRQSLDRDGWQQERYPLLDPDELAVSLLRENDGTPCRIDLALPAGRTLGAQIWKAQVGRVPLLLLDSDIEANTPADRDVTDRLYGGGSEHRLLQEMLLGVGGVRAVRTYCRLTGHRPPEVFHTNEGHAGFLGVERIRELVAPAEQGGQGLDFAAALEAVRAGTVFTTHTPVAAGIDRFDRDLVARHFSGDAALPGVPADRVLALGAESWHGGDPKLFNMAAMGLRLAQRANGVSTLHGEVSRSMFNGLWPGFDAAEVPITSITNGVHAPTWIDPAVVRLGAALLGNETAEAAITTGEEKRWTGLEGIGDEEIWELRRALRAQLAEEARRRVHASWRQRGAGEAELGWVSSVLDPDVLTIGFARRVPSYKRLTLMLRDKARLRALLLHPERPVQIVVAGKAHPADDGGKRLIQQLVAFADDPAVRHRIVFLPDYDMAMAKHLYPGCDVWLNNPLRPLEACGTSGMKAALNGCLNLSILDGWWDEWYDGRNGWAIPTADGSGPERLDPDSPEAERRDDLEAAALYDLIEHQVAGRFYDRGADGLPHAWIAMVRHTLVTLGPKVLAGRMVREYVERLYAPAATAQRELAAPEPGGAGHAGARELAQWKARVGASWPAVRVEHVEADAPGDAQELGSALELRVQVSLGALEPADVEVQVVAGRVDEADGISDAAVLALKPSGGPDLTGRHRYEGSLELSRTGPFGYTVRVLPAHRLLASPAELGLVALPAESAGMDAGLLR</sequence>
<dbReference type="InterPro" id="IPR011834">
    <property type="entry name" value="Agluc_phsphrylas"/>
</dbReference>
<keyword evidence="9" id="KW-0119">Carbohydrate metabolism</keyword>
<accession>A0ABW2G3D7</accession>
<evidence type="ECO:0000256" key="11">
    <source>
        <dbReference type="SAM" id="MobiDB-lite"/>
    </source>
</evidence>
<reference evidence="14" key="1">
    <citation type="journal article" date="2019" name="Int. J. Syst. Evol. Microbiol.">
        <title>The Global Catalogue of Microorganisms (GCM) 10K type strain sequencing project: providing services to taxonomists for standard genome sequencing and annotation.</title>
        <authorList>
            <consortium name="The Broad Institute Genomics Platform"/>
            <consortium name="The Broad Institute Genome Sequencing Center for Infectious Disease"/>
            <person name="Wu L."/>
            <person name="Ma J."/>
        </authorList>
    </citation>
    <scope>NUCLEOTIDE SEQUENCE [LARGE SCALE GENOMIC DNA]</scope>
    <source>
        <strain evidence="14">CGMCC 1.12859</strain>
    </source>
</reference>
<dbReference type="SUPFAM" id="SSF53756">
    <property type="entry name" value="UDP-Glycosyltransferase/glycogen phosphorylase"/>
    <property type="match status" value="1"/>
</dbReference>
<dbReference type="PANTHER" id="PTHR42655:SF1">
    <property type="entry name" value="GLYCOGEN PHOSPHORYLASE"/>
    <property type="match status" value="1"/>
</dbReference>
<keyword evidence="8" id="KW-0663">Pyridoxal phosphate</keyword>
<organism evidence="13 14">
    <name type="scientific">Kitasatospora paranensis</name>
    <dbReference type="NCBI Taxonomy" id="258053"/>
    <lineage>
        <taxon>Bacteria</taxon>
        <taxon>Bacillati</taxon>
        <taxon>Actinomycetota</taxon>
        <taxon>Actinomycetes</taxon>
        <taxon>Kitasatosporales</taxon>
        <taxon>Streptomycetaceae</taxon>
        <taxon>Kitasatospora</taxon>
    </lineage>
</organism>
<feature type="region of interest" description="Disordered" evidence="11">
    <location>
        <begin position="654"/>
        <end position="674"/>
    </location>
</feature>
<evidence type="ECO:0000256" key="9">
    <source>
        <dbReference type="ARBA" id="ARBA00023277"/>
    </source>
</evidence>
<dbReference type="PIRSF" id="PIRSF000460">
    <property type="entry name" value="Pprylas_GlgP"/>
    <property type="match status" value="1"/>
</dbReference>
<dbReference type="RefSeq" id="WP_345707442.1">
    <property type="nucleotide sequence ID" value="NZ_BAABKV010000001.1"/>
</dbReference>
<evidence type="ECO:0000256" key="5">
    <source>
        <dbReference type="ARBA" id="ARBA00022533"/>
    </source>
</evidence>
<comment type="function">
    <text evidence="10">Phosphorylase is an important allosteric enzyme in carbohydrate metabolism. Enzymes from different sources differ in their regulatory mechanisms and in their natural substrates. However, all known phosphorylases share catalytic and structural properties.</text>
</comment>
<dbReference type="InterPro" id="IPR035090">
    <property type="entry name" value="Pyridoxal_P_attach_site"/>
</dbReference>
<dbReference type="Pfam" id="PF11897">
    <property type="entry name" value="DUF3417"/>
    <property type="match status" value="1"/>
</dbReference>
<evidence type="ECO:0000256" key="4">
    <source>
        <dbReference type="ARBA" id="ARBA00012591"/>
    </source>
</evidence>
<dbReference type="InterPro" id="IPR052182">
    <property type="entry name" value="Glycogen/Maltodextrin_Phosph"/>
</dbReference>
<protein>
    <recommendedName>
        <fullName evidence="4">glycogen phosphorylase</fullName>
        <ecNumber evidence="4">2.4.1.1</ecNumber>
    </recommendedName>
</protein>
<evidence type="ECO:0000313" key="14">
    <source>
        <dbReference type="Proteomes" id="UP001596435"/>
    </source>
</evidence>
<evidence type="ECO:0000256" key="1">
    <source>
        <dbReference type="ARBA" id="ARBA00001275"/>
    </source>
</evidence>
<dbReference type="NCBIfam" id="TIGR02094">
    <property type="entry name" value="more_P_ylases"/>
    <property type="match status" value="1"/>
</dbReference>
<dbReference type="Gene3D" id="3.40.50.2000">
    <property type="entry name" value="Glycogen Phosphorylase B"/>
    <property type="match status" value="3"/>
</dbReference>
<keyword evidence="6" id="KW-0328">Glycosyltransferase</keyword>
<keyword evidence="5" id="KW-0021">Allosteric enzyme</keyword>
<dbReference type="Pfam" id="PF00343">
    <property type="entry name" value="Phosphorylase"/>
    <property type="match status" value="1"/>
</dbReference>
<dbReference type="EC" id="2.4.1.1" evidence="4"/>
<evidence type="ECO:0000256" key="8">
    <source>
        <dbReference type="ARBA" id="ARBA00022898"/>
    </source>
</evidence>
<gene>
    <name evidence="13" type="primary">glgP</name>
    <name evidence="13" type="ORF">ACFQMG_25035</name>
</gene>
<feature type="domain" description="DUF3417" evidence="12">
    <location>
        <begin position="13"/>
        <end position="126"/>
    </location>
</feature>
<dbReference type="PROSITE" id="PS00102">
    <property type="entry name" value="PHOSPHORYLASE"/>
    <property type="match status" value="1"/>
</dbReference>
<comment type="catalytic activity">
    <reaction evidence="1">
        <text>[(1-&gt;4)-alpha-D-glucosyl](n) + phosphate = [(1-&gt;4)-alpha-D-glucosyl](n-1) + alpha-D-glucose 1-phosphate</text>
        <dbReference type="Rhea" id="RHEA:41732"/>
        <dbReference type="Rhea" id="RHEA-COMP:9584"/>
        <dbReference type="Rhea" id="RHEA-COMP:9586"/>
        <dbReference type="ChEBI" id="CHEBI:15444"/>
        <dbReference type="ChEBI" id="CHEBI:43474"/>
        <dbReference type="ChEBI" id="CHEBI:58601"/>
        <dbReference type="EC" id="2.4.1.1"/>
    </reaction>
</comment>
<evidence type="ECO:0000256" key="3">
    <source>
        <dbReference type="ARBA" id="ARBA00006047"/>
    </source>
</evidence>
<comment type="caution">
    <text evidence="13">The sequence shown here is derived from an EMBL/GenBank/DDBJ whole genome shotgun (WGS) entry which is preliminary data.</text>
</comment>
<evidence type="ECO:0000256" key="2">
    <source>
        <dbReference type="ARBA" id="ARBA00001933"/>
    </source>
</evidence>
<evidence type="ECO:0000256" key="6">
    <source>
        <dbReference type="ARBA" id="ARBA00022676"/>
    </source>
</evidence>
<proteinExistence type="inferred from homology"/>
<evidence type="ECO:0000256" key="10">
    <source>
        <dbReference type="ARBA" id="ARBA00025174"/>
    </source>
</evidence>
<name>A0ABW2G3D7_9ACTN</name>
<evidence type="ECO:0000256" key="7">
    <source>
        <dbReference type="ARBA" id="ARBA00022679"/>
    </source>
</evidence>
<dbReference type="EMBL" id="JBHTAJ010000054">
    <property type="protein sequence ID" value="MFC7182819.1"/>
    <property type="molecule type" value="Genomic_DNA"/>
</dbReference>
<evidence type="ECO:0000259" key="12">
    <source>
        <dbReference type="Pfam" id="PF11897"/>
    </source>
</evidence>
<dbReference type="InterPro" id="IPR024517">
    <property type="entry name" value="Glycogen_phosphorylase_DUF3417"/>
</dbReference>
<evidence type="ECO:0000313" key="13">
    <source>
        <dbReference type="EMBL" id="MFC7182819.1"/>
    </source>
</evidence>
<feature type="compositionally biased region" description="Basic and acidic residues" evidence="11">
    <location>
        <begin position="662"/>
        <end position="674"/>
    </location>
</feature>
<dbReference type="PANTHER" id="PTHR42655">
    <property type="entry name" value="GLYCOGEN PHOSPHORYLASE"/>
    <property type="match status" value="1"/>
</dbReference>
<keyword evidence="14" id="KW-1185">Reference proteome</keyword>
<dbReference type="InterPro" id="IPR000811">
    <property type="entry name" value="Glyco_trans_35"/>
</dbReference>